<dbReference type="Gene3D" id="3.40.50.140">
    <property type="match status" value="1"/>
</dbReference>
<accession>A0A1G6AXG9</accession>
<dbReference type="AlphaFoldDB" id="A0A1G6AXG9"/>
<dbReference type="PANTHER" id="PTHR11390">
    <property type="entry name" value="PROKARYOTIC DNA TOPOISOMERASE"/>
    <property type="match status" value="1"/>
</dbReference>
<sequence length="638" mass="70692">MKPLILAEKPSAGRDLARVLKVASKASSGRSSGYLENEQYVISWMIGHLLGYAFPGEQNPAWVKWSFANLPMFPENFQLKEMPSTASQLGVLRGLLAREDVGEIIVATDAGREGELIFRHLYGYLQCSKPFRRLWILDNTDAGIRKAFAELQPGHKFDNLAASARARSESDWLVGMNFSRAYTIKGGDKFSIGRVQTPVLALLVHRRKAIDAFVSEPFFTCTATVRALSGETDETEEARTPFPAQVMAPPDYSGDRFATKQDAADQAAKVDGQDGIVAALDQKEVVIAPPLLYDLTALQKEANARYGFSAKQTLDMAQKLYEVEKVITYPRTDSQYITQEIFKEMPQRMAALPKGYKPLIDLALNRLKSEQSFACVNDAKVTDHYAILPTGKTPSSSMAQPLKQLYDLVARRLLAAFLPPAKVQNTKVILDVSGEKLHAGGKIFMETGWLVAEPWRKGDDVVLPLLRQGDAIHIDKTEVKASKTKPPSHFTEKTLLGAMEKGEFEVGGLENENIMGLEDQSQPAPTVGIGRPSTRAAIIELLVERGYVRREKKRLIATDTGTTLIDFVESTVPQLTSAKITHLWEKNLEDIAQGKDDPRTFITKIKQFTRDGITILARQPAKPRVRPPEAQLQAAKTV</sequence>
<dbReference type="PANTHER" id="PTHR11390:SF21">
    <property type="entry name" value="DNA TOPOISOMERASE 3-ALPHA"/>
    <property type="match status" value="1"/>
</dbReference>
<dbReference type="SMART" id="SM00493">
    <property type="entry name" value="TOPRIM"/>
    <property type="match status" value="1"/>
</dbReference>
<dbReference type="CDD" id="cd03362">
    <property type="entry name" value="TOPRIM_TopoIA_TopoIII"/>
    <property type="match status" value="1"/>
</dbReference>
<keyword evidence="16" id="KW-1185">Reference proteome</keyword>
<dbReference type="GO" id="GO:0006281">
    <property type="term" value="P:DNA repair"/>
    <property type="evidence" value="ECO:0007669"/>
    <property type="project" value="TreeGrafter"/>
</dbReference>
<dbReference type="NCBIfam" id="TIGR01056">
    <property type="entry name" value="topB"/>
    <property type="match status" value="1"/>
</dbReference>
<proteinExistence type="inferred from homology"/>
<dbReference type="Pfam" id="PF01131">
    <property type="entry name" value="Topoisom_bac"/>
    <property type="match status" value="1"/>
</dbReference>
<evidence type="ECO:0000256" key="7">
    <source>
        <dbReference type="ARBA" id="ARBA00023125"/>
    </source>
</evidence>
<dbReference type="GO" id="GO:0006310">
    <property type="term" value="P:DNA recombination"/>
    <property type="evidence" value="ECO:0007669"/>
    <property type="project" value="TreeGrafter"/>
</dbReference>
<keyword evidence="7" id="KW-0238">DNA-binding</keyword>
<evidence type="ECO:0000256" key="12">
    <source>
        <dbReference type="ARBA" id="ARBA00032877"/>
    </source>
</evidence>
<dbReference type="InterPro" id="IPR003602">
    <property type="entry name" value="Topo_IA_DNA-bd_dom"/>
</dbReference>
<feature type="domain" description="Toprim" evidence="13">
    <location>
        <begin position="2"/>
        <end position="140"/>
    </location>
</feature>
<dbReference type="InterPro" id="IPR003601">
    <property type="entry name" value="Topo_IA_2"/>
</dbReference>
<dbReference type="InterPro" id="IPR005738">
    <property type="entry name" value="TopoIII"/>
</dbReference>
<dbReference type="Proteomes" id="UP000198771">
    <property type="component" value="Unassembled WGS sequence"/>
</dbReference>
<dbReference type="GO" id="GO:0006265">
    <property type="term" value="P:DNA topological change"/>
    <property type="evidence" value="ECO:0007669"/>
    <property type="project" value="InterPro"/>
</dbReference>
<evidence type="ECO:0000256" key="4">
    <source>
        <dbReference type="ARBA" id="ARBA00022723"/>
    </source>
</evidence>
<organism evidence="15 16">
    <name type="scientific">Desulfonatronum thiosulfatophilum</name>
    <dbReference type="NCBI Taxonomy" id="617002"/>
    <lineage>
        <taxon>Bacteria</taxon>
        <taxon>Pseudomonadati</taxon>
        <taxon>Thermodesulfobacteriota</taxon>
        <taxon>Desulfovibrionia</taxon>
        <taxon>Desulfovibrionales</taxon>
        <taxon>Desulfonatronaceae</taxon>
        <taxon>Desulfonatronum</taxon>
    </lineage>
</organism>
<dbReference type="InterPro" id="IPR000380">
    <property type="entry name" value="Topo_IA"/>
</dbReference>
<evidence type="ECO:0000256" key="5">
    <source>
        <dbReference type="ARBA" id="ARBA00022842"/>
    </source>
</evidence>
<gene>
    <name evidence="15" type="ORF">SAMN05660653_00640</name>
</gene>
<evidence type="ECO:0000256" key="3">
    <source>
        <dbReference type="ARBA" id="ARBA00012891"/>
    </source>
</evidence>
<dbReference type="GO" id="GO:0046872">
    <property type="term" value="F:metal ion binding"/>
    <property type="evidence" value="ECO:0007669"/>
    <property type="project" value="UniProtKB-KW"/>
</dbReference>
<evidence type="ECO:0000259" key="13">
    <source>
        <dbReference type="PROSITE" id="PS50880"/>
    </source>
</evidence>
<dbReference type="InterPro" id="IPR034144">
    <property type="entry name" value="TOPRIM_TopoIII"/>
</dbReference>
<dbReference type="EC" id="5.6.2.1" evidence="3"/>
<keyword evidence="5" id="KW-0460">Magnesium</keyword>
<dbReference type="NCBIfam" id="NF005829">
    <property type="entry name" value="PRK07726.1"/>
    <property type="match status" value="1"/>
</dbReference>
<dbReference type="SUPFAM" id="SSF56712">
    <property type="entry name" value="Prokaryotic type I DNA topoisomerase"/>
    <property type="match status" value="1"/>
</dbReference>
<dbReference type="GO" id="GO:0003917">
    <property type="term" value="F:DNA topoisomerase type I (single strand cut, ATP-independent) activity"/>
    <property type="evidence" value="ECO:0007669"/>
    <property type="project" value="UniProtKB-EC"/>
</dbReference>
<dbReference type="Gene3D" id="1.10.290.10">
    <property type="entry name" value="Topoisomerase I, domain 4"/>
    <property type="match status" value="1"/>
</dbReference>
<reference evidence="15 16" key="1">
    <citation type="submission" date="2016-10" db="EMBL/GenBank/DDBJ databases">
        <authorList>
            <person name="de Groot N.N."/>
        </authorList>
    </citation>
    <scope>NUCLEOTIDE SEQUENCE [LARGE SCALE GENOMIC DNA]</scope>
    <source>
        <strain evidence="15 16">ASO4-2</strain>
    </source>
</reference>
<dbReference type="InterPro" id="IPR013824">
    <property type="entry name" value="Topo_IA_cen_sub1"/>
</dbReference>
<dbReference type="Gene3D" id="2.70.20.10">
    <property type="entry name" value="Topoisomerase I, domain 3"/>
    <property type="match status" value="1"/>
</dbReference>
<dbReference type="PRINTS" id="PR00417">
    <property type="entry name" value="PRTPISMRASEI"/>
</dbReference>
<protein>
    <recommendedName>
        <fullName evidence="3">DNA topoisomerase</fullName>
        <ecNumber evidence="3">5.6.2.1</ecNumber>
    </recommendedName>
    <alternativeName>
        <fullName evidence="12">Omega-protein</fullName>
    </alternativeName>
    <alternativeName>
        <fullName evidence="11">Relaxing enzyme</fullName>
    </alternativeName>
    <alternativeName>
        <fullName evidence="9">Swivelase</fullName>
    </alternativeName>
    <alternativeName>
        <fullName evidence="10">Untwisting enzyme</fullName>
    </alternativeName>
</protein>
<evidence type="ECO:0000313" key="15">
    <source>
        <dbReference type="EMBL" id="SDB13101.1"/>
    </source>
</evidence>
<dbReference type="Pfam" id="PF01751">
    <property type="entry name" value="Toprim"/>
    <property type="match status" value="1"/>
</dbReference>
<dbReference type="SMART" id="SM00437">
    <property type="entry name" value="TOP1Ac"/>
    <property type="match status" value="1"/>
</dbReference>
<dbReference type="PROSITE" id="PS00396">
    <property type="entry name" value="TOPO_IA_1"/>
    <property type="match status" value="1"/>
</dbReference>
<dbReference type="STRING" id="617002.SAMN05660653_00640"/>
<keyword evidence="8 15" id="KW-0413">Isomerase</keyword>
<evidence type="ECO:0000256" key="2">
    <source>
        <dbReference type="ARBA" id="ARBA00009446"/>
    </source>
</evidence>
<evidence type="ECO:0000256" key="8">
    <source>
        <dbReference type="ARBA" id="ARBA00023235"/>
    </source>
</evidence>
<evidence type="ECO:0000256" key="10">
    <source>
        <dbReference type="ARBA" id="ARBA00031985"/>
    </source>
</evidence>
<dbReference type="SMART" id="SM00436">
    <property type="entry name" value="TOP1Bc"/>
    <property type="match status" value="1"/>
</dbReference>
<dbReference type="InterPro" id="IPR023406">
    <property type="entry name" value="Topo_IA_AS"/>
</dbReference>
<dbReference type="InterPro" id="IPR013825">
    <property type="entry name" value="Topo_IA_cen_sub2"/>
</dbReference>
<dbReference type="OrthoDB" id="9804262at2"/>
<evidence type="ECO:0000256" key="6">
    <source>
        <dbReference type="ARBA" id="ARBA00023029"/>
    </source>
</evidence>
<evidence type="ECO:0000256" key="9">
    <source>
        <dbReference type="ARBA" id="ARBA00030003"/>
    </source>
</evidence>
<comment type="catalytic activity">
    <reaction evidence="1">
        <text>ATP-independent breakage of single-stranded DNA, followed by passage and rejoining.</text>
        <dbReference type="EC" id="5.6.2.1"/>
    </reaction>
</comment>
<name>A0A1G6AXG9_9BACT</name>
<evidence type="ECO:0000313" key="16">
    <source>
        <dbReference type="Proteomes" id="UP000198771"/>
    </source>
</evidence>
<dbReference type="RefSeq" id="WP_092117173.1">
    <property type="nucleotide sequence ID" value="NZ_FMXO01000003.1"/>
</dbReference>
<dbReference type="CDD" id="cd00186">
    <property type="entry name" value="TOP1Ac"/>
    <property type="match status" value="1"/>
</dbReference>
<dbReference type="Gene3D" id="1.10.460.10">
    <property type="entry name" value="Topoisomerase I, domain 2"/>
    <property type="match status" value="1"/>
</dbReference>
<evidence type="ECO:0000256" key="11">
    <source>
        <dbReference type="ARBA" id="ARBA00032235"/>
    </source>
</evidence>
<dbReference type="InterPro" id="IPR013826">
    <property type="entry name" value="Topo_IA_cen_sub3"/>
</dbReference>
<keyword evidence="6" id="KW-0799">Topoisomerase</keyword>
<comment type="similarity">
    <text evidence="2">Belongs to the type IA topoisomerase family.</text>
</comment>
<dbReference type="InterPro" id="IPR006171">
    <property type="entry name" value="TOPRIM_dom"/>
</dbReference>
<dbReference type="InterPro" id="IPR023405">
    <property type="entry name" value="Topo_IA_core_domain"/>
</dbReference>
<feature type="domain" description="Topo IA-type catalytic" evidence="14">
    <location>
        <begin position="157"/>
        <end position="614"/>
    </location>
</feature>
<dbReference type="InterPro" id="IPR013497">
    <property type="entry name" value="Topo_IA_cen"/>
</dbReference>
<dbReference type="PROSITE" id="PS52039">
    <property type="entry name" value="TOPO_IA_2"/>
    <property type="match status" value="1"/>
</dbReference>
<dbReference type="GO" id="GO:0003677">
    <property type="term" value="F:DNA binding"/>
    <property type="evidence" value="ECO:0007669"/>
    <property type="project" value="UniProtKB-KW"/>
</dbReference>
<dbReference type="GO" id="GO:0043597">
    <property type="term" value="C:cytoplasmic replication fork"/>
    <property type="evidence" value="ECO:0007669"/>
    <property type="project" value="TreeGrafter"/>
</dbReference>
<evidence type="ECO:0000259" key="14">
    <source>
        <dbReference type="PROSITE" id="PS52039"/>
    </source>
</evidence>
<evidence type="ECO:0000256" key="1">
    <source>
        <dbReference type="ARBA" id="ARBA00000213"/>
    </source>
</evidence>
<dbReference type="PROSITE" id="PS50880">
    <property type="entry name" value="TOPRIM"/>
    <property type="match status" value="1"/>
</dbReference>
<dbReference type="EMBL" id="FMXO01000003">
    <property type="protein sequence ID" value="SDB13101.1"/>
    <property type="molecule type" value="Genomic_DNA"/>
</dbReference>
<keyword evidence="4" id="KW-0479">Metal-binding</keyword>